<name>A0A9P3GQV6_9APHY</name>
<reference evidence="1 2" key="1">
    <citation type="submission" date="2021-08" db="EMBL/GenBank/DDBJ databases">
        <title>Draft Genome Sequence of Phanerochaete sordida strain YK-624.</title>
        <authorList>
            <person name="Mori T."/>
            <person name="Dohra H."/>
            <person name="Suzuki T."/>
            <person name="Kawagishi H."/>
            <person name="Hirai H."/>
        </authorList>
    </citation>
    <scope>NUCLEOTIDE SEQUENCE [LARGE SCALE GENOMIC DNA]</scope>
    <source>
        <strain evidence="1 2">YK-624</strain>
    </source>
</reference>
<gene>
    <name evidence="1" type="ORF">PsYK624_149190</name>
</gene>
<dbReference type="Proteomes" id="UP000703269">
    <property type="component" value="Unassembled WGS sequence"/>
</dbReference>
<dbReference type="OrthoDB" id="2882490at2759"/>
<accession>A0A9P3GQV6</accession>
<dbReference type="InterPro" id="IPR032675">
    <property type="entry name" value="LRR_dom_sf"/>
</dbReference>
<evidence type="ECO:0000313" key="1">
    <source>
        <dbReference type="EMBL" id="GJE98684.1"/>
    </source>
</evidence>
<comment type="caution">
    <text evidence="1">The sequence shown here is derived from an EMBL/GenBank/DDBJ whole genome shotgun (WGS) entry which is preliminary data.</text>
</comment>
<dbReference type="EMBL" id="BPQB01000092">
    <property type="protein sequence ID" value="GJE98684.1"/>
    <property type="molecule type" value="Genomic_DNA"/>
</dbReference>
<dbReference type="AlphaFoldDB" id="A0A9P3GQV6"/>
<dbReference type="Gene3D" id="3.80.10.10">
    <property type="entry name" value="Ribonuclease Inhibitor"/>
    <property type="match status" value="1"/>
</dbReference>
<protein>
    <recommendedName>
        <fullName evidence="3">F-box domain-containing protein</fullName>
    </recommendedName>
</protein>
<sequence length="461" mass="50965">MSSPIAPAANRLSLDDLGYVLDCLREERIRSNWSANTPYCPAYTTLCACALVSRAWRDLAQRRLFRDLVFSHGSFLNKDYDVEQRDLMVLHQFLVDTPQACQYARSLRLRTTKRGASEGETTDPAQLYEIFSRLPYLDAIHLEDIAFPDPDPMLGLPEPLVDFPALTRLTIVFRHTQSKVQEVVSRVLSRCRRVEHLRLLGVSGLDPFGLLSLRDAEPRGPYLELGTLAIQQSDLWFLHLPLYIAKTTIGLRALSISEIECPVVMHTLQKLIDAHCSSLERFAYGDCSSAQPDSTGAQYAEHSDLPMRIPDLSKCTRLSSLEVTLGFHPRSLPNKLCHLLTPMLSSLANGAHTPLRRVTLKSAAHKGLADDIRAPSAAPHFRALDGALLALRERGLAQVVVDLGETFESRVVAKEMKRAVRGVLPRVARAGVLKVLLVAEVGESCLPPESDSSSSGAEGDT</sequence>
<keyword evidence="2" id="KW-1185">Reference proteome</keyword>
<evidence type="ECO:0008006" key="3">
    <source>
        <dbReference type="Google" id="ProtNLM"/>
    </source>
</evidence>
<proteinExistence type="predicted"/>
<evidence type="ECO:0000313" key="2">
    <source>
        <dbReference type="Proteomes" id="UP000703269"/>
    </source>
</evidence>
<organism evidence="1 2">
    <name type="scientific">Phanerochaete sordida</name>
    <dbReference type="NCBI Taxonomy" id="48140"/>
    <lineage>
        <taxon>Eukaryota</taxon>
        <taxon>Fungi</taxon>
        <taxon>Dikarya</taxon>
        <taxon>Basidiomycota</taxon>
        <taxon>Agaricomycotina</taxon>
        <taxon>Agaricomycetes</taxon>
        <taxon>Polyporales</taxon>
        <taxon>Phanerochaetaceae</taxon>
        <taxon>Phanerochaete</taxon>
    </lineage>
</organism>